<protein>
    <submittedName>
        <fullName evidence="3">Heavy metal-associated isoprenylated plant protein 3</fullName>
    </submittedName>
</protein>
<dbReference type="Gene3D" id="3.30.70.100">
    <property type="match status" value="2"/>
</dbReference>
<comment type="caution">
    <text evidence="3">The sequence shown here is derived from an EMBL/GenBank/DDBJ whole genome shotgun (WGS) entry which is preliminary data.</text>
</comment>
<keyword evidence="4" id="KW-1185">Reference proteome</keyword>
<dbReference type="PANTHER" id="PTHR46413">
    <property type="entry name" value="HEAVY METAL-ASSOCIATED ISOPRENYLATED PLANT PROTEIN 6"/>
    <property type="match status" value="1"/>
</dbReference>
<dbReference type="Proteomes" id="UP000797356">
    <property type="component" value="Chromosome 9"/>
</dbReference>
<feature type="region of interest" description="Disordered" evidence="1">
    <location>
        <begin position="1"/>
        <end position="22"/>
    </location>
</feature>
<feature type="compositionally biased region" description="Basic and acidic residues" evidence="1">
    <location>
        <begin position="94"/>
        <end position="123"/>
    </location>
</feature>
<reference evidence="3" key="1">
    <citation type="journal article" date="2017" name="Gigascience">
        <title>The genome draft of coconut (Cocos nucifera).</title>
        <authorList>
            <person name="Xiao Y."/>
            <person name="Xu P."/>
            <person name="Fan H."/>
            <person name="Baudouin L."/>
            <person name="Xia W."/>
            <person name="Bocs S."/>
            <person name="Xu J."/>
            <person name="Li Q."/>
            <person name="Guo A."/>
            <person name="Zhou L."/>
            <person name="Li J."/>
            <person name="Wu Y."/>
            <person name="Ma Z."/>
            <person name="Armero A."/>
            <person name="Issali A.E."/>
            <person name="Liu N."/>
            <person name="Peng M."/>
            <person name="Yang Y."/>
        </authorList>
    </citation>
    <scope>NUCLEOTIDE SEQUENCE</scope>
    <source>
        <tissue evidence="3">Spear leaf of Hainan Tall coconut</tissue>
    </source>
</reference>
<gene>
    <name evidence="3" type="ORF">COCNU_09G008730</name>
</gene>
<dbReference type="GO" id="GO:0046872">
    <property type="term" value="F:metal ion binding"/>
    <property type="evidence" value="ECO:0007669"/>
    <property type="project" value="InterPro"/>
</dbReference>
<feature type="compositionally biased region" description="Basic and acidic residues" evidence="1">
    <location>
        <begin position="190"/>
        <end position="215"/>
    </location>
</feature>
<evidence type="ECO:0000313" key="4">
    <source>
        <dbReference type="Proteomes" id="UP000797356"/>
    </source>
</evidence>
<reference evidence="3" key="2">
    <citation type="submission" date="2019-07" db="EMBL/GenBank/DDBJ databases">
        <authorList>
            <person name="Yang Y."/>
            <person name="Bocs S."/>
            <person name="Baudouin L."/>
        </authorList>
    </citation>
    <scope>NUCLEOTIDE SEQUENCE</scope>
    <source>
        <tissue evidence="3">Spear leaf of Hainan Tall coconut</tissue>
    </source>
</reference>
<proteinExistence type="predicted"/>
<sequence length="263" mass="28130">MGKKGKEGQGGGGGGGAGKKDDVTITVVLKVDMDCEGCVERVKKSVKGFKGVEDMKVDRGGGKLTVVGRVDPTKLRDRVAAKTHKKVDLVSPTPKKDAKEKENSKKPAGEKDSNKSDDKKSKEPVVSTVVLKIHLDCDGCIERIEKGIRKIKGVQVVTLDPQKDLVTVKGTMDAKALPEVLKEKLKRAVEVAPPKKNEGGEKKDKGGDKKEKGEGGGEGGNVDGWKGVAPSLMEYYAGYPYYVGMVYAPQLFSDDNPNACSVM</sequence>
<feature type="compositionally biased region" description="Gly residues" evidence="1">
    <location>
        <begin position="8"/>
        <end position="17"/>
    </location>
</feature>
<dbReference type="OrthoDB" id="782329at2759"/>
<dbReference type="PROSITE" id="PS50846">
    <property type="entry name" value="HMA_2"/>
    <property type="match status" value="2"/>
</dbReference>
<dbReference type="InterPro" id="IPR044594">
    <property type="entry name" value="HIPP01/3/5/6"/>
</dbReference>
<feature type="domain" description="HMA" evidence="2">
    <location>
        <begin position="126"/>
        <end position="193"/>
    </location>
</feature>
<organism evidence="3 4">
    <name type="scientific">Cocos nucifera</name>
    <name type="common">Coconut palm</name>
    <dbReference type="NCBI Taxonomy" id="13894"/>
    <lineage>
        <taxon>Eukaryota</taxon>
        <taxon>Viridiplantae</taxon>
        <taxon>Streptophyta</taxon>
        <taxon>Embryophyta</taxon>
        <taxon>Tracheophyta</taxon>
        <taxon>Spermatophyta</taxon>
        <taxon>Magnoliopsida</taxon>
        <taxon>Liliopsida</taxon>
        <taxon>Arecaceae</taxon>
        <taxon>Arecoideae</taxon>
        <taxon>Cocoseae</taxon>
        <taxon>Attaleinae</taxon>
        <taxon>Cocos</taxon>
    </lineage>
</organism>
<dbReference type="InterPro" id="IPR006121">
    <property type="entry name" value="HMA_dom"/>
</dbReference>
<feature type="region of interest" description="Disordered" evidence="1">
    <location>
        <begin position="190"/>
        <end position="223"/>
    </location>
</feature>
<feature type="region of interest" description="Disordered" evidence="1">
    <location>
        <begin position="76"/>
        <end position="124"/>
    </location>
</feature>
<dbReference type="PANTHER" id="PTHR46413:SF1">
    <property type="entry name" value="HEAVY METAL-ASSOCIATED ISOPRENYLATED PLANT PROTEIN 6"/>
    <property type="match status" value="1"/>
</dbReference>
<dbReference type="SUPFAM" id="SSF55008">
    <property type="entry name" value="HMA, heavy metal-associated domain"/>
    <property type="match status" value="2"/>
</dbReference>
<evidence type="ECO:0000259" key="2">
    <source>
        <dbReference type="PROSITE" id="PS50846"/>
    </source>
</evidence>
<dbReference type="InterPro" id="IPR036163">
    <property type="entry name" value="HMA_dom_sf"/>
</dbReference>
<dbReference type="CDD" id="cd00371">
    <property type="entry name" value="HMA"/>
    <property type="match status" value="2"/>
</dbReference>
<dbReference type="Pfam" id="PF00403">
    <property type="entry name" value="HMA"/>
    <property type="match status" value="2"/>
</dbReference>
<evidence type="ECO:0000256" key="1">
    <source>
        <dbReference type="SAM" id="MobiDB-lite"/>
    </source>
</evidence>
<evidence type="ECO:0000313" key="3">
    <source>
        <dbReference type="EMBL" id="KAG1361410.1"/>
    </source>
</evidence>
<dbReference type="EMBL" id="CM017880">
    <property type="protein sequence ID" value="KAG1361410.1"/>
    <property type="molecule type" value="Genomic_DNA"/>
</dbReference>
<accession>A0A8K0N7J8</accession>
<dbReference type="AlphaFoldDB" id="A0A8K0N7J8"/>
<name>A0A8K0N7J8_COCNU</name>
<feature type="domain" description="HMA" evidence="2">
    <location>
        <begin position="24"/>
        <end position="87"/>
    </location>
</feature>